<dbReference type="Proteomes" id="UP000078116">
    <property type="component" value="Unassembled WGS sequence"/>
</dbReference>
<feature type="signal peptide" evidence="1">
    <location>
        <begin position="1"/>
        <end position="24"/>
    </location>
</feature>
<dbReference type="AlphaFoldDB" id="A0A1A9NGI9"/>
<reference evidence="5 6" key="1">
    <citation type="submission" date="2016-04" db="EMBL/GenBank/DDBJ databases">
        <title>Reclassification of Paraburkholderia panaciterrae (Farh et al. 2015) Dobritsa &amp; Samadpour 2016 as a later homotypic synonym of Paraburkholderia ginsengiterrae (Farh et al. 2015) Dobritsa &amp; Samadpour 2016.</title>
        <authorList>
            <person name="Dobritsa A.P."/>
            <person name="Kutumbaka K."/>
            <person name="Samadpour M."/>
        </authorList>
    </citation>
    <scope>NUCLEOTIDE SEQUENCE [LARGE SCALE GENOMIC DNA]</scope>
    <source>
        <strain evidence="4 6">DCY85</strain>
        <strain evidence="3 5">DCY85-1</strain>
    </source>
</reference>
<feature type="domain" description="BON" evidence="2">
    <location>
        <begin position="45"/>
        <end position="113"/>
    </location>
</feature>
<dbReference type="Pfam" id="PF04972">
    <property type="entry name" value="BON"/>
    <property type="match status" value="1"/>
</dbReference>
<name>A0A1A9NGI9_9BURK</name>
<dbReference type="EMBL" id="LXJZ01000081">
    <property type="protein sequence ID" value="OAJ61760.1"/>
    <property type="molecule type" value="Genomic_DNA"/>
</dbReference>
<dbReference type="OrthoDB" id="9010075at2"/>
<dbReference type="PANTHER" id="PTHR34606">
    <property type="entry name" value="BON DOMAIN-CONTAINING PROTEIN"/>
    <property type="match status" value="1"/>
</dbReference>
<evidence type="ECO:0000313" key="4">
    <source>
        <dbReference type="EMBL" id="OAJ65359.1"/>
    </source>
</evidence>
<dbReference type="Gene3D" id="3.30.1340.30">
    <property type="match status" value="1"/>
</dbReference>
<sequence>MDAIKTIKLASCALIVLASVNAYAQSSEAGAMAPAAPTAKSVKAENRALGKKVRAALAKAGGIDVANVTVRARNGAVSLAGTVPDASQIDHAATVAKGVAGVTSVDNHLTIRTEGGQ</sequence>
<dbReference type="PANTHER" id="PTHR34606:SF15">
    <property type="entry name" value="BON DOMAIN-CONTAINING PROTEIN"/>
    <property type="match status" value="1"/>
</dbReference>
<proteinExistence type="predicted"/>
<dbReference type="PROSITE" id="PS50914">
    <property type="entry name" value="BON"/>
    <property type="match status" value="1"/>
</dbReference>
<dbReference type="RefSeq" id="WP_064266214.1">
    <property type="nucleotide sequence ID" value="NZ_LXJZ01000081.1"/>
</dbReference>
<feature type="chain" id="PRO_5008393985" evidence="1">
    <location>
        <begin position="25"/>
        <end position="117"/>
    </location>
</feature>
<dbReference type="SMART" id="SM00749">
    <property type="entry name" value="BON"/>
    <property type="match status" value="1"/>
</dbReference>
<evidence type="ECO:0000313" key="3">
    <source>
        <dbReference type="EMBL" id="OAJ61760.1"/>
    </source>
</evidence>
<dbReference type="InterPro" id="IPR014004">
    <property type="entry name" value="Transpt-assoc_nodulatn_dom_bac"/>
</dbReference>
<gene>
    <name evidence="3" type="ORF">A6V36_23730</name>
    <name evidence="4" type="ORF">A6V37_15485</name>
</gene>
<evidence type="ECO:0000259" key="2">
    <source>
        <dbReference type="PROSITE" id="PS50914"/>
    </source>
</evidence>
<keyword evidence="5" id="KW-1185">Reference proteome</keyword>
<accession>A0A1A9NGI9</accession>
<dbReference type="Proteomes" id="UP000077961">
    <property type="component" value="Unassembled WGS sequence"/>
</dbReference>
<dbReference type="InterPro" id="IPR007055">
    <property type="entry name" value="BON_dom"/>
</dbReference>
<evidence type="ECO:0000256" key="1">
    <source>
        <dbReference type="SAM" id="SignalP"/>
    </source>
</evidence>
<keyword evidence="1" id="KW-0732">Signal</keyword>
<evidence type="ECO:0000313" key="6">
    <source>
        <dbReference type="Proteomes" id="UP000078116"/>
    </source>
</evidence>
<organism evidence="4 6">
    <name type="scientific">Paraburkholderia ginsengiterrae</name>
    <dbReference type="NCBI Taxonomy" id="1462993"/>
    <lineage>
        <taxon>Bacteria</taxon>
        <taxon>Pseudomonadati</taxon>
        <taxon>Pseudomonadota</taxon>
        <taxon>Betaproteobacteria</taxon>
        <taxon>Burkholderiales</taxon>
        <taxon>Burkholderiaceae</taxon>
        <taxon>Paraburkholderia</taxon>
    </lineage>
</organism>
<dbReference type="EMBL" id="LXKA01000044">
    <property type="protein sequence ID" value="OAJ65359.1"/>
    <property type="molecule type" value="Genomic_DNA"/>
</dbReference>
<protein>
    <submittedName>
        <fullName evidence="4">BON domain-containing protein</fullName>
    </submittedName>
</protein>
<dbReference type="InterPro" id="IPR051686">
    <property type="entry name" value="Lipoprotein_DolP"/>
</dbReference>
<comment type="caution">
    <text evidence="4">The sequence shown here is derived from an EMBL/GenBank/DDBJ whole genome shotgun (WGS) entry which is preliminary data.</text>
</comment>
<evidence type="ECO:0000313" key="5">
    <source>
        <dbReference type="Proteomes" id="UP000077961"/>
    </source>
</evidence>